<evidence type="ECO:0000256" key="2">
    <source>
        <dbReference type="ARBA" id="ARBA00023186"/>
    </source>
</evidence>
<organism evidence="4 5">
    <name type="scientific">Methylorubrum populi</name>
    <dbReference type="NCBI Taxonomy" id="223967"/>
    <lineage>
        <taxon>Bacteria</taxon>
        <taxon>Pseudomonadati</taxon>
        <taxon>Pseudomonadota</taxon>
        <taxon>Alphaproteobacteria</taxon>
        <taxon>Hyphomicrobiales</taxon>
        <taxon>Methylobacteriaceae</taxon>
        <taxon>Methylorubrum</taxon>
    </lineage>
</organism>
<dbReference type="PANTHER" id="PTHR33643">
    <property type="entry name" value="UREASE ACCESSORY PROTEIN D"/>
    <property type="match status" value="1"/>
</dbReference>
<comment type="similarity">
    <text evidence="1 3">Belongs to the UreD family.</text>
</comment>
<keyword evidence="2 3" id="KW-0143">Chaperone</keyword>
<dbReference type="GO" id="GO:0005737">
    <property type="term" value="C:cytoplasm"/>
    <property type="evidence" value="ECO:0007669"/>
    <property type="project" value="UniProtKB-SubCell"/>
</dbReference>
<accession>A0A833MW72</accession>
<evidence type="ECO:0000313" key="4">
    <source>
        <dbReference type="EMBL" id="KAB7781961.1"/>
    </source>
</evidence>
<evidence type="ECO:0000313" key="5">
    <source>
        <dbReference type="Proteomes" id="UP000469949"/>
    </source>
</evidence>
<sequence>MRPLLPAEVPLAFPPAPLRQRSHGSVRLRLARAGAATIVAELSEAGPSRLRFPRMHGADPEAVLVNTAGSIACGDRFDVAVEAGQGASLVFITTAAEKIYRSDGPASAIGNRVALEAGACVAWLPQETILYDRARLERRFEADIAPDAALLVCEIVLFGRAARGETLREGLLHDRWSVRRAGRLVYADALRLDGPIAGLFARAAIGGGARAFASILDFAPGAEGRLDEARALLEPAGDGVEAGASAWNGHLAIRLLGRDADGLRRLAARFLAAYRRAPLPRVWQC</sequence>
<name>A0A833MW72_9HYPH</name>
<proteinExistence type="inferred from homology"/>
<reference evidence="4 5" key="1">
    <citation type="submission" date="2019-10" db="EMBL/GenBank/DDBJ databases">
        <title>Draft Genome Sequence of the Caffeine Degrading Methylotroph Methylorubrum populi PINKEL.</title>
        <authorList>
            <person name="Dawson S.C."/>
            <person name="Zhang X."/>
            <person name="Wright M.E."/>
            <person name="Sharma G."/>
            <person name="Langner J.T."/>
            <person name="Ditty J.L."/>
            <person name="Subuyuj G.A."/>
        </authorList>
    </citation>
    <scope>NUCLEOTIDE SEQUENCE [LARGE SCALE GENOMIC DNA]</scope>
    <source>
        <strain evidence="4 5">Pinkel</strain>
    </source>
</reference>
<evidence type="ECO:0000256" key="3">
    <source>
        <dbReference type="HAMAP-Rule" id="MF_01384"/>
    </source>
</evidence>
<keyword evidence="3" id="KW-0996">Nickel insertion</keyword>
<dbReference type="RefSeq" id="WP_152279133.1">
    <property type="nucleotide sequence ID" value="NZ_WEKV01000021.1"/>
</dbReference>
<dbReference type="PANTHER" id="PTHR33643:SF1">
    <property type="entry name" value="UREASE ACCESSORY PROTEIN D"/>
    <property type="match status" value="1"/>
</dbReference>
<dbReference type="HAMAP" id="MF_01384">
    <property type="entry name" value="UreD"/>
    <property type="match status" value="1"/>
</dbReference>
<keyword evidence="3" id="KW-0963">Cytoplasm</keyword>
<gene>
    <name evidence="3" type="primary">ureD</name>
    <name evidence="4" type="ORF">F8B43_5570</name>
</gene>
<dbReference type="InterPro" id="IPR002669">
    <property type="entry name" value="UreD"/>
</dbReference>
<evidence type="ECO:0000256" key="1">
    <source>
        <dbReference type="ARBA" id="ARBA00007177"/>
    </source>
</evidence>
<comment type="function">
    <text evidence="3">Required for maturation of urease via the functional incorporation of the urease nickel metallocenter.</text>
</comment>
<dbReference type="GO" id="GO:0016151">
    <property type="term" value="F:nickel cation binding"/>
    <property type="evidence" value="ECO:0007669"/>
    <property type="project" value="UniProtKB-UniRule"/>
</dbReference>
<comment type="subunit">
    <text evidence="3">UreD, UreF and UreG form a complex that acts as a GTP-hydrolysis-dependent molecular chaperone, activating the urease apoprotein by helping to assemble the nickel containing metallocenter of UreC. The UreE protein probably delivers the nickel.</text>
</comment>
<dbReference type="EMBL" id="WEKV01000021">
    <property type="protein sequence ID" value="KAB7781961.1"/>
    <property type="molecule type" value="Genomic_DNA"/>
</dbReference>
<comment type="caution">
    <text evidence="4">The sequence shown here is derived from an EMBL/GenBank/DDBJ whole genome shotgun (WGS) entry which is preliminary data.</text>
</comment>
<dbReference type="Pfam" id="PF01774">
    <property type="entry name" value="UreD"/>
    <property type="match status" value="1"/>
</dbReference>
<dbReference type="Proteomes" id="UP000469949">
    <property type="component" value="Unassembled WGS sequence"/>
</dbReference>
<dbReference type="AlphaFoldDB" id="A0A833MW72"/>
<protein>
    <recommendedName>
        <fullName evidence="3">Urease accessory protein UreD</fullName>
    </recommendedName>
</protein>
<comment type="subcellular location">
    <subcellularLocation>
        <location evidence="3">Cytoplasm</location>
    </subcellularLocation>
</comment>